<comment type="similarity">
    <text evidence="1">Belongs to the CvfB family.</text>
</comment>
<evidence type="ECO:0000256" key="1">
    <source>
        <dbReference type="PIRNR" id="PIRNR012524"/>
    </source>
</evidence>
<reference evidence="5" key="1">
    <citation type="journal article" date="2013" name="Stand. Genomic Sci.">
        <title>Complete genome sequence of Desulfocapsa sulfexigens, a marine deltaproteobacterium specialized in disproportionating inorganic sulfur compounds.</title>
        <authorList>
            <person name="Finster K.W."/>
            <person name="Kjeldsen K.U."/>
            <person name="Kube M."/>
            <person name="Reinhardt R."/>
            <person name="Mussmann M."/>
            <person name="Amann R."/>
            <person name="Schreiber L."/>
        </authorList>
    </citation>
    <scope>NUCLEOTIDE SEQUENCE [LARGE SCALE GENOMIC DNA]</scope>
    <source>
        <strain evidence="5">DSM 10523 / SB164P1</strain>
    </source>
</reference>
<sequence>MVEIGKINRLAVVSTQGHEVRFDGGELGDILLDEKFVYGRYHKGDEVEVFVSVDGDDRLFAITSKPYAMVGEFARLRVAATSPSGAFLSWGMKNDLLVPKSEQLSPMKEGESYVVYVFLSEKTNRITASSKLDKYLGLSPPDYKEGEEVDLLIFDRTDLGYQAVINQAHIGMLFKNEVFQKLFIGQKLKGYIYNIREDSKIDLRLQLPGYEKVDGVSQAIIDILKENGGVSSLSDKSPPEEIYALFGVSKKVFKQAIGALYKKRIITIDRSSGIRLVKKK</sequence>
<dbReference type="Gene3D" id="1.10.10.10">
    <property type="entry name" value="Winged helix-like DNA-binding domain superfamily/Winged helix DNA-binding domain"/>
    <property type="match status" value="1"/>
</dbReference>
<dbReference type="EMBL" id="CP003985">
    <property type="protein sequence ID" value="AGF78033.1"/>
    <property type="molecule type" value="Genomic_DNA"/>
</dbReference>
<dbReference type="STRING" id="1167006.UWK_01473"/>
<dbReference type="Gene3D" id="2.40.50.140">
    <property type="entry name" value="Nucleic acid-binding proteins"/>
    <property type="match status" value="1"/>
</dbReference>
<dbReference type="InterPro" id="IPR036388">
    <property type="entry name" value="WH-like_DNA-bd_sf"/>
</dbReference>
<gene>
    <name evidence="4" type="ordered locus">UWK_01473</name>
</gene>
<dbReference type="PIRSF" id="PIRSF012524">
    <property type="entry name" value="YitL_S1"/>
    <property type="match status" value="1"/>
</dbReference>
<evidence type="ECO:0000313" key="5">
    <source>
        <dbReference type="Proteomes" id="UP000011721"/>
    </source>
</evidence>
<evidence type="ECO:0000259" key="3">
    <source>
        <dbReference type="Pfam" id="PF17783"/>
    </source>
</evidence>
<organism evidence="4 5">
    <name type="scientific">Desulfocapsa sulfexigens (strain DSM 10523 / SB164P1)</name>
    <dbReference type="NCBI Taxonomy" id="1167006"/>
    <lineage>
        <taxon>Bacteria</taxon>
        <taxon>Pseudomonadati</taxon>
        <taxon>Thermodesulfobacteriota</taxon>
        <taxon>Desulfobulbia</taxon>
        <taxon>Desulfobulbales</taxon>
        <taxon>Desulfocapsaceae</taxon>
        <taxon>Desulfocapsa</taxon>
    </lineage>
</organism>
<dbReference type="Proteomes" id="UP000011721">
    <property type="component" value="Chromosome"/>
</dbReference>
<dbReference type="InterPro" id="IPR012340">
    <property type="entry name" value="NA-bd_OB-fold"/>
</dbReference>
<feature type="domain" description="Conserved virulence factor B first S1" evidence="2">
    <location>
        <begin position="4"/>
        <end position="61"/>
    </location>
</feature>
<dbReference type="PATRIC" id="fig|1167006.5.peg.1622"/>
<name>M1P3J7_DESSD</name>
<protein>
    <recommendedName>
        <fullName evidence="6">S1 motif domain-containing protein</fullName>
    </recommendedName>
</protein>
<evidence type="ECO:0000313" key="4">
    <source>
        <dbReference type="EMBL" id="AGF78033.1"/>
    </source>
</evidence>
<dbReference type="OrthoDB" id="9801597at2"/>
<dbReference type="Pfam" id="PF13509">
    <property type="entry name" value="S1_2"/>
    <property type="match status" value="1"/>
</dbReference>
<accession>M1P3J7</accession>
<feature type="domain" description="Conserved virulence factor B-like winged helix" evidence="3">
    <location>
        <begin position="218"/>
        <end position="276"/>
    </location>
</feature>
<dbReference type="HOGENOM" id="CLU_064885_1_0_7"/>
<dbReference type="InterPro" id="IPR040764">
    <property type="entry name" value="CvfB_WH"/>
</dbReference>
<dbReference type="PANTHER" id="PTHR37296:SF1">
    <property type="entry name" value="CONSERVED VIRULENCE FACTOR B"/>
    <property type="match status" value="1"/>
</dbReference>
<evidence type="ECO:0008006" key="6">
    <source>
        <dbReference type="Google" id="ProtNLM"/>
    </source>
</evidence>
<keyword evidence="5" id="KW-1185">Reference proteome</keyword>
<evidence type="ECO:0000259" key="2">
    <source>
        <dbReference type="Pfam" id="PF13509"/>
    </source>
</evidence>
<dbReference type="InterPro" id="IPR039566">
    <property type="entry name" value="CvfB_S1_st"/>
</dbReference>
<proteinExistence type="inferred from homology"/>
<dbReference type="InterPro" id="IPR014464">
    <property type="entry name" value="CvfB_fam"/>
</dbReference>
<dbReference type="AlphaFoldDB" id="M1P3J7"/>
<dbReference type="eggNOG" id="COG2996">
    <property type="taxonomic scope" value="Bacteria"/>
</dbReference>
<dbReference type="Pfam" id="PF17783">
    <property type="entry name" value="WHD_CvfB"/>
    <property type="match status" value="1"/>
</dbReference>
<dbReference type="KEGG" id="dsf:UWK_01473"/>
<dbReference type="PANTHER" id="PTHR37296">
    <property type="entry name" value="CONSERVED VIRULENCE FACTOR B"/>
    <property type="match status" value="1"/>
</dbReference>